<protein>
    <submittedName>
        <fullName evidence="2">Putative fimbrial biogenesis outer membrane usher protein</fullName>
    </submittedName>
</protein>
<gene>
    <name evidence="2" type="primary">fim_2</name>
    <name evidence="2" type="ORF">NCTC204_02966</name>
</gene>
<dbReference type="PANTHER" id="PTHR30451:SF21">
    <property type="entry name" value="FIMBRIAL USHER DOMAIN-CONTAINING PROTEIN YDET-RELATED"/>
    <property type="match status" value="1"/>
</dbReference>
<sequence>MANYSLSAGRTTNSGQNQTSHNNNLFATVRAGANTGPWRLRSTMTHTRVENNGGNNALTTTQTRFSNTYLARDIRGWRSNLLMGESSTGSDVFDGIPFRGVKLSSNEQMLPSQLRGYAPAISGVANSNARVTVRQTAM</sequence>
<dbReference type="PANTHER" id="PTHR30451">
    <property type="entry name" value="OUTER MEMBRANE USHER PROTEIN"/>
    <property type="match status" value="1"/>
</dbReference>
<dbReference type="Gene3D" id="2.60.40.3110">
    <property type="match status" value="1"/>
</dbReference>
<dbReference type="GO" id="GO:0015473">
    <property type="term" value="F:fimbrial usher porin activity"/>
    <property type="evidence" value="ECO:0007669"/>
    <property type="project" value="InterPro"/>
</dbReference>
<feature type="region of interest" description="Disordered" evidence="1">
    <location>
        <begin position="1"/>
        <end position="22"/>
    </location>
</feature>
<dbReference type="GO" id="GO:0009279">
    <property type="term" value="C:cell outer membrane"/>
    <property type="evidence" value="ECO:0007669"/>
    <property type="project" value="TreeGrafter"/>
</dbReference>
<name>A0A378A6P5_KLEPN</name>
<organism evidence="2 3">
    <name type="scientific">Klebsiella pneumoniae</name>
    <dbReference type="NCBI Taxonomy" id="573"/>
    <lineage>
        <taxon>Bacteria</taxon>
        <taxon>Pseudomonadati</taxon>
        <taxon>Pseudomonadota</taxon>
        <taxon>Gammaproteobacteria</taxon>
        <taxon>Enterobacterales</taxon>
        <taxon>Enterobacteriaceae</taxon>
        <taxon>Klebsiella/Raoultella group</taxon>
        <taxon>Klebsiella</taxon>
        <taxon>Klebsiella pneumoniae complex</taxon>
    </lineage>
</organism>
<dbReference type="Pfam" id="PF00577">
    <property type="entry name" value="Usher"/>
    <property type="match status" value="1"/>
</dbReference>
<evidence type="ECO:0000313" key="2">
    <source>
        <dbReference type="EMBL" id="STV00378.1"/>
    </source>
</evidence>
<accession>A0A378A6P5</accession>
<evidence type="ECO:0000313" key="3">
    <source>
        <dbReference type="Proteomes" id="UP000255192"/>
    </source>
</evidence>
<dbReference type="GO" id="GO:0009297">
    <property type="term" value="P:pilus assembly"/>
    <property type="evidence" value="ECO:0007669"/>
    <property type="project" value="InterPro"/>
</dbReference>
<proteinExistence type="predicted"/>
<dbReference type="InterPro" id="IPR000015">
    <property type="entry name" value="Fimb_usher"/>
</dbReference>
<reference evidence="2 3" key="1">
    <citation type="submission" date="2018-06" db="EMBL/GenBank/DDBJ databases">
        <authorList>
            <consortium name="Pathogen Informatics"/>
            <person name="Doyle S."/>
        </authorList>
    </citation>
    <scope>NUCLEOTIDE SEQUENCE [LARGE SCALE GENOMIC DNA]</scope>
    <source>
        <strain evidence="2 3">NCTC204</strain>
    </source>
</reference>
<dbReference type="AlphaFoldDB" id="A0A378A6P5"/>
<dbReference type="EMBL" id="UGMD01000002">
    <property type="protein sequence ID" value="STV00378.1"/>
    <property type="molecule type" value="Genomic_DNA"/>
</dbReference>
<evidence type="ECO:0000256" key="1">
    <source>
        <dbReference type="SAM" id="MobiDB-lite"/>
    </source>
</evidence>
<dbReference type="Proteomes" id="UP000255192">
    <property type="component" value="Unassembled WGS sequence"/>
</dbReference>